<dbReference type="InterPro" id="IPR005133">
    <property type="entry name" value="PhaG_MnhG_YufB"/>
</dbReference>
<feature type="transmembrane region" description="Helical" evidence="1">
    <location>
        <begin position="63"/>
        <end position="80"/>
    </location>
</feature>
<dbReference type="PANTHER" id="PTHR34703">
    <property type="entry name" value="ANTIPORTER SUBUNIT MNHG2-RELATED"/>
    <property type="match status" value="1"/>
</dbReference>
<dbReference type="RefSeq" id="WP_122030450.1">
    <property type="nucleotide sequence ID" value="NZ_LS483254.1"/>
</dbReference>
<gene>
    <name evidence="2" type="primary">MbhC</name>
    <name evidence="2" type="ORF">BARAN1_0173</name>
</gene>
<evidence type="ECO:0000313" key="2">
    <source>
        <dbReference type="EMBL" id="SQD92198.1"/>
    </source>
</evidence>
<dbReference type="Proteomes" id="UP000249818">
    <property type="component" value="Chromosome BARAN1"/>
</dbReference>
<proteinExistence type="predicted"/>
<keyword evidence="1" id="KW-0812">Transmembrane</keyword>
<evidence type="ECO:0000256" key="1">
    <source>
        <dbReference type="SAM" id="Phobius"/>
    </source>
</evidence>
<feature type="transmembrane region" description="Helical" evidence="1">
    <location>
        <begin position="39"/>
        <end position="57"/>
    </location>
</feature>
<dbReference type="GO" id="GO:0015385">
    <property type="term" value="F:sodium:proton antiporter activity"/>
    <property type="evidence" value="ECO:0007669"/>
    <property type="project" value="TreeGrafter"/>
</dbReference>
<dbReference type="OrthoDB" id="9806575at2"/>
<dbReference type="Pfam" id="PF03334">
    <property type="entry name" value="PhaG_MnhG_YufB"/>
    <property type="match status" value="1"/>
</dbReference>
<dbReference type="NCBIfam" id="TIGR01300">
    <property type="entry name" value="CPA3_mnhG_phaG"/>
    <property type="match status" value="1"/>
</dbReference>
<sequence length="124" mass="12863">MNGLIYTFLAIGAVFNALGSVALLRFPDVYTRIHGATKCTTFGSIFSILAVAVYGIVQGGGAGGTMAVRAALALMFLLLTNPTGSHALARAAHRSGIKPFRAVVDRLEEAHHASPDGHGSEGAR</sequence>
<dbReference type="EMBL" id="LS483254">
    <property type="protein sequence ID" value="SQD92198.1"/>
    <property type="molecule type" value="Genomic_DNA"/>
</dbReference>
<keyword evidence="3" id="KW-1185">Reference proteome</keyword>
<keyword evidence="1" id="KW-1133">Transmembrane helix</keyword>
<feature type="transmembrane region" description="Helical" evidence="1">
    <location>
        <begin position="6"/>
        <end position="27"/>
    </location>
</feature>
<dbReference type="AlphaFoldDB" id="A0A2X3KUB3"/>
<dbReference type="KEGG" id="bana:BARAN1_0173"/>
<reference evidence="3" key="1">
    <citation type="submission" date="2018-05" db="EMBL/GenBank/DDBJ databases">
        <authorList>
            <person name="Hao L."/>
        </authorList>
    </citation>
    <scope>NUCLEOTIDE SEQUENCE [LARGE SCALE GENOMIC DNA]</scope>
</reference>
<name>A0A2X3KUB3_9BACT</name>
<keyword evidence="1" id="KW-0472">Membrane</keyword>
<protein>
    <submittedName>
        <fullName evidence="2">Subunit MbhC of membrane-bound energy-converting [Ni,Fe]-hydrogenase (Na+/H+ antiporter module subunit)</fullName>
    </submittedName>
</protein>
<dbReference type="PANTHER" id="PTHR34703:SF1">
    <property type="entry name" value="ANTIPORTER SUBUNIT MNHG2-RELATED"/>
    <property type="match status" value="1"/>
</dbReference>
<dbReference type="NCBIfam" id="NF009312">
    <property type="entry name" value="PRK12672.1"/>
    <property type="match status" value="1"/>
</dbReference>
<evidence type="ECO:0000313" key="3">
    <source>
        <dbReference type="Proteomes" id="UP000249818"/>
    </source>
</evidence>
<organism evidence="2 3">
    <name type="scientific">Candidatus Bipolaricaulis anaerobius</name>
    <dbReference type="NCBI Taxonomy" id="2026885"/>
    <lineage>
        <taxon>Bacteria</taxon>
        <taxon>Candidatus Bipolaricaulota</taxon>
        <taxon>Candidatus Bipolaricaulia</taxon>
        <taxon>Candidatus Bipolaricaulales</taxon>
        <taxon>Candidatus Bipolaricaulaceae</taxon>
        <taxon>Candidatus Bipolaricaulis</taxon>
    </lineage>
</organism>
<accession>A0A2X3KUB3</accession>